<keyword evidence="3" id="KW-1185">Reference proteome</keyword>
<keyword evidence="2" id="KW-0482">Metalloprotease</keyword>
<feature type="transmembrane region" description="Helical" evidence="1">
    <location>
        <begin position="246"/>
        <end position="266"/>
    </location>
</feature>
<evidence type="ECO:0000313" key="3">
    <source>
        <dbReference type="Proteomes" id="UP000618818"/>
    </source>
</evidence>
<dbReference type="GO" id="GO:0008237">
    <property type="term" value="F:metallopeptidase activity"/>
    <property type="evidence" value="ECO:0007669"/>
    <property type="project" value="UniProtKB-KW"/>
</dbReference>
<feature type="transmembrane region" description="Helical" evidence="1">
    <location>
        <begin position="91"/>
        <end position="113"/>
    </location>
</feature>
<feature type="transmembrane region" description="Helical" evidence="1">
    <location>
        <begin position="169"/>
        <end position="189"/>
    </location>
</feature>
<dbReference type="RefSeq" id="WP_191196994.1">
    <property type="nucleotide sequence ID" value="NZ_JACXYZ010000004.1"/>
</dbReference>
<dbReference type="EMBL" id="JACXYZ010000004">
    <property type="protein sequence ID" value="MBD3927161.1"/>
    <property type="molecule type" value="Genomic_DNA"/>
</dbReference>
<proteinExistence type="predicted"/>
<dbReference type="InterPro" id="IPR026898">
    <property type="entry name" value="PrsW"/>
</dbReference>
<name>A0ABR8NGB3_9ACTN</name>
<reference evidence="2 3" key="1">
    <citation type="submission" date="2020-09" db="EMBL/GenBank/DDBJ databases">
        <title>novel species in genus Nocardioides.</title>
        <authorList>
            <person name="Zhang G."/>
        </authorList>
    </citation>
    <scope>NUCLEOTIDE SEQUENCE [LARGE SCALE GENOMIC DNA]</scope>
    <source>
        <strain evidence="2 3">KCTC 39551</strain>
    </source>
</reference>
<keyword evidence="2" id="KW-0645">Protease</keyword>
<dbReference type="PANTHER" id="PTHR36844">
    <property type="entry name" value="PROTEASE PRSW"/>
    <property type="match status" value="1"/>
</dbReference>
<dbReference type="Pfam" id="PF13367">
    <property type="entry name" value="PrsW-protease"/>
    <property type="match status" value="1"/>
</dbReference>
<evidence type="ECO:0000313" key="2">
    <source>
        <dbReference type="EMBL" id="MBD3927161.1"/>
    </source>
</evidence>
<keyword evidence="1" id="KW-1133">Transmembrane helix</keyword>
<feature type="transmembrane region" description="Helical" evidence="1">
    <location>
        <begin position="209"/>
        <end position="234"/>
    </location>
</feature>
<feature type="transmembrane region" description="Helical" evidence="1">
    <location>
        <begin position="31"/>
        <end position="51"/>
    </location>
</feature>
<gene>
    <name evidence="2" type="ORF">IEZ26_21245</name>
</gene>
<dbReference type="Proteomes" id="UP000618818">
    <property type="component" value="Unassembled WGS sequence"/>
</dbReference>
<feature type="transmembrane region" description="Helical" evidence="1">
    <location>
        <begin position="57"/>
        <end position="79"/>
    </location>
</feature>
<keyword evidence="2" id="KW-0378">Hydrolase</keyword>
<keyword evidence="1" id="KW-0472">Membrane</keyword>
<evidence type="ECO:0000256" key="1">
    <source>
        <dbReference type="SAM" id="Phobius"/>
    </source>
</evidence>
<dbReference type="PANTHER" id="PTHR36844:SF1">
    <property type="entry name" value="PROTEASE PRSW"/>
    <property type="match status" value="1"/>
</dbReference>
<accession>A0ABR8NGB3</accession>
<protein>
    <submittedName>
        <fullName evidence="2">PrsW family intramembrane metalloprotease</fullName>
    </submittedName>
</protein>
<sequence length="385" mass="41915">MSTDTALLRRDAALDASAWGEPFHLVQPRNLCFWVYIVMVGYGVYSMLPIVSRSAHFSPAAVAAALVVNGILGLLWWLWFHHIDRWERQPAKILLAAFVWGAVPATFAIAINANGALMSLWAKWFGQDWAGHWQAALTAPFVEESAKFAGFLLLMGLAPRLVRTVNDGLILGAFIGLGFQVLEDVTYAFNGALENFGTAPVDGAIGTAWLRVATGFVSHPLYTALCCAGLVYLIGTASQERRIGRGLGFLAAGVLTHGLWDSMVAFAGSGAVTLLVMFGSAIFGLGVLWTAFKLARPVEHAYARDILAPEVEAGLLDDVEVEAVLDRKARKAYVHAGSDHHARRARKHLIHAGYELVHELVEARGAEDERVVRARAEVARFRSET</sequence>
<feature type="transmembrane region" description="Helical" evidence="1">
    <location>
        <begin position="133"/>
        <end position="157"/>
    </location>
</feature>
<keyword evidence="1" id="KW-0812">Transmembrane</keyword>
<organism evidence="2 3">
    <name type="scientific">Nocardioides cavernae</name>
    <dbReference type="NCBI Taxonomy" id="1921566"/>
    <lineage>
        <taxon>Bacteria</taxon>
        <taxon>Bacillati</taxon>
        <taxon>Actinomycetota</taxon>
        <taxon>Actinomycetes</taxon>
        <taxon>Propionibacteriales</taxon>
        <taxon>Nocardioidaceae</taxon>
        <taxon>Nocardioides</taxon>
    </lineage>
</organism>
<feature type="transmembrane region" description="Helical" evidence="1">
    <location>
        <begin position="272"/>
        <end position="292"/>
    </location>
</feature>
<comment type="caution">
    <text evidence="2">The sequence shown here is derived from an EMBL/GenBank/DDBJ whole genome shotgun (WGS) entry which is preliminary data.</text>
</comment>